<dbReference type="AlphaFoldDB" id="A0A448X7R7"/>
<feature type="transmembrane region" description="Helical" evidence="5">
    <location>
        <begin position="141"/>
        <end position="163"/>
    </location>
</feature>
<protein>
    <submittedName>
        <fullName evidence="6">Uncharacterized protein</fullName>
    </submittedName>
</protein>
<proteinExistence type="predicted"/>
<dbReference type="OrthoDB" id="6257389at2759"/>
<evidence type="ECO:0000256" key="4">
    <source>
        <dbReference type="ARBA" id="ARBA00023136"/>
    </source>
</evidence>
<dbReference type="Proteomes" id="UP000784294">
    <property type="component" value="Unassembled WGS sequence"/>
</dbReference>
<dbReference type="InterPro" id="IPR018499">
    <property type="entry name" value="Tetraspanin/Peripherin"/>
</dbReference>
<evidence type="ECO:0000256" key="1">
    <source>
        <dbReference type="ARBA" id="ARBA00004141"/>
    </source>
</evidence>
<evidence type="ECO:0000256" key="5">
    <source>
        <dbReference type="SAM" id="Phobius"/>
    </source>
</evidence>
<organism evidence="6 7">
    <name type="scientific">Protopolystoma xenopodis</name>
    <dbReference type="NCBI Taxonomy" id="117903"/>
    <lineage>
        <taxon>Eukaryota</taxon>
        <taxon>Metazoa</taxon>
        <taxon>Spiralia</taxon>
        <taxon>Lophotrochozoa</taxon>
        <taxon>Platyhelminthes</taxon>
        <taxon>Monogenea</taxon>
        <taxon>Polyopisthocotylea</taxon>
        <taxon>Polystomatidea</taxon>
        <taxon>Polystomatidae</taxon>
        <taxon>Protopolystoma</taxon>
    </lineage>
</organism>
<keyword evidence="4 5" id="KW-0472">Membrane</keyword>
<accession>A0A448X7R7</accession>
<gene>
    <name evidence="6" type="ORF">PXEA_LOCUS23661</name>
</gene>
<dbReference type="Pfam" id="PF00335">
    <property type="entry name" value="Tetraspanin"/>
    <property type="match status" value="1"/>
</dbReference>
<keyword evidence="7" id="KW-1185">Reference proteome</keyword>
<comment type="subcellular location">
    <subcellularLocation>
        <location evidence="1">Membrane</location>
        <topology evidence="1">Multi-pass membrane protein</topology>
    </subcellularLocation>
</comment>
<keyword evidence="3 5" id="KW-1133">Transmembrane helix</keyword>
<evidence type="ECO:0000256" key="2">
    <source>
        <dbReference type="ARBA" id="ARBA00022692"/>
    </source>
</evidence>
<comment type="caution">
    <text evidence="6">The sequence shown here is derived from an EMBL/GenBank/DDBJ whole genome shotgun (WGS) entry which is preliminary data.</text>
</comment>
<dbReference type="SUPFAM" id="SSF48652">
    <property type="entry name" value="Tetraspanin"/>
    <property type="match status" value="1"/>
</dbReference>
<dbReference type="InterPro" id="IPR008952">
    <property type="entry name" value="Tetraspanin_EC2_sf"/>
</dbReference>
<dbReference type="EMBL" id="CAAALY010110500">
    <property type="protein sequence ID" value="VEL30221.1"/>
    <property type="molecule type" value="Genomic_DNA"/>
</dbReference>
<dbReference type="GO" id="GO:0016020">
    <property type="term" value="C:membrane"/>
    <property type="evidence" value="ECO:0007669"/>
    <property type="project" value="UniProtKB-SubCell"/>
</dbReference>
<evidence type="ECO:0000313" key="7">
    <source>
        <dbReference type="Proteomes" id="UP000784294"/>
    </source>
</evidence>
<keyword evidence="2 5" id="KW-0812">Transmembrane</keyword>
<dbReference type="Gene3D" id="1.10.1450.10">
    <property type="entry name" value="Tetraspanin"/>
    <property type="match status" value="1"/>
</dbReference>
<name>A0A448X7R7_9PLAT</name>
<reference evidence="6" key="1">
    <citation type="submission" date="2018-11" db="EMBL/GenBank/DDBJ databases">
        <authorList>
            <consortium name="Pathogen Informatics"/>
        </authorList>
    </citation>
    <scope>NUCLEOTIDE SEQUENCE</scope>
</reference>
<evidence type="ECO:0000313" key="6">
    <source>
        <dbReference type="EMBL" id="VEL30221.1"/>
    </source>
</evidence>
<evidence type="ECO:0000256" key="3">
    <source>
        <dbReference type="ARBA" id="ARBA00022989"/>
    </source>
</evidence>
<sequence length="164" mass="18713">MSALRKTIRGLVLTYFEDMQSRQLLDWLQMQFECCGIDEFHRDWFTGSQISSADNKTITALGYRANIWVPDSCCWVEYNAKSSHAAPPNDCGLGTARKPRSPAEEGLPFLVGLRAANLWYARVNNEACHEQIYTRLNKASMYGLVIIYLTDSMSWILNFLSVFV</sequence>